<keyword evidence="3" id="KW-1185">Reference proteome</keyword>
<name>A0A2I2KUR6_9ACTN</name>
<reference evidence="2 3" key="1">
    <citation type="submission" date="2017-06" db="EMBL/GenBank/DDBJ databases">
        <authorList>
            <person name="Kim H.J."/>
            <person name="Triplett B.A."/>
        </authorList>
    </citation>
    <scope>NUCLEOTIDE SEQUENCE [LARGE SCALE GENOMIC DNA]</scope>
    <source>
        <strain evidence="2">FRACA_ARgP5</strain>
    </source>
</reference>
<sequence length="60" mass="7015">MEILRERGFGYVLGLDPPVRRRRRLAWPWHRAGGRRPSTGRRADGWVPDLTEYGDPRGDQ</sequence>
<dbReference type="EMBL" id="FZMO01000257">
    <property type="protein sequence ID" value="SNQ49400.1"/>
    <property type="molecule type" value="Genomic_DNA"/>
</dbReference>
<gene>
    <name evidence="2" type="ORF">FRACA_330003</name>
</gene>
<evidence type="ECO:0000313" key="2">
    <source>
        <dbReference type="EMBL" id="SNQ49400.1"/>
    </source>
</evidence>
<accession>A0A2I2KUR6</accession>
<evidence type="ECO:0000256" key="1">
    <source>
        <dbReference type="SAM" id="MobiDB-lite"/>
    </source>
</evidence>
<dbReference type="Proteomes" id="UP000234331">
    <property type="component" value="Unassembled WGS sequence"/>
</dbReference>
<evidence type="ECO:0000313" key="3">
    <source>
        <dbReference type="Proteomes" id="UP000234331"/>
    </source>
</evidence>
<proteinExistence type="predicted"/>
<organism evidence="2 3">
    <name type="scientific">Frankia canadensis</name>
    <dbReference type="NCBI Taxonomy" id="1836972"/>
    <lineage>
        <taxon>Bacteria</taxon>
        <taxon>Bacillati</taxon>
        <taxon>Actinomycetota</taxon>
        <taxon>Actinomycetes</taxon>
        <taxon>Frankiales</taxon>
        <taxon>Frankiaceae</taxon>
        <taxon>Frankia</taxon>
    </lineage>
</organism>
<dbReference type="AlphaFoldDB" id="A0A2I2KUR6"/>
<feature type="region of interest" description="Disordered" evidence="1">
    <location>
        <begin position="33"/>
        <end position="60"/>
    </location>
</feature>
<protein>
    <submittedName>
        <fullName evidence="2">Uncharacterized protein</fullName>
    </submittedName>
</protein>